<dbReference type="HOGENOM" id="CLU_044208_1_1_9"/>
<dbReference type="PANTHER" id="PTHR42709">
    <property type="entry name" value="ALKALINE PHOSPHATASE LIKE PROTEIN"/>
    <property type="match status" value="1"/>
</dbReference>
<feature type="transmembrane region" description="Helical" evidence="7">
    <location>
        <begin position="12"/>
        <end position="32"/>
    </location>
</feature>
<comment type="similarity">
    <text evidence="2">Belongs to the DedA family.</text>
</comment>
<protein>
    <recommendedName>
        <fullName evidence="8">VTT domain-containing protein</fullName>
    </recommendedName>
</protein>
<sequence>MDMQQQIMELINSYGYFGIVLLIALENIFPPIPSEIILTFAGFVTLSSNLGIIESVLAATVGAVIGAIALYAFGRILTRERLVKFVESRIGKMLHLKITDIDKAEALFSKHGHKTVFFGRCIPVIRSLVSIPAGMTKMPLHSFLLFTTLGTLIWNTVLIILGRLAGHAWTQVSSIVDSFSTVITIGIAGGLIVGAFFYYQKRVRSTK</sequence>
<keyword evidence="5 7" id="KW-1133">Transmembrane helix</keyword>
<comment type="subcellular location">
    <subcellularLocation>
        <location evidence="1">Cell membrane</location>
        <topology evidence="1">Multi-pass membrane protein</topology>
    </subcellularLocation>
</comment>
<evidence type="ECO:0000313" key="9">
    <source>
        <dbReference type="EMBL" id="AEV95933.1"/>
    </source>
</evidence>
<evidence type="ECO:0000256" key="2">
    <source>
        <dbReference type="ARBA" id="ARBA00010792"/>
    </source>
</evidence>
<accession>G8PBE4</accession>
<feature type="transmembrane region" description="Helical" evidence="7">
    <location>
        <begin position="52"/>
        <end position="74"/>
    </location>
</feature>
<dbReference type="Proteomes" id="UP000005444">
    <property type="component" value="Chromosome"/>
</dbReference>
<dbReference type="eggNOG" id="COG0586">
    <property type="taxonomic scope" value="Bacteria"/>
</dbReference>
<dbReference type="PATRIC" id="fig|701521.8.peg.1617"/>
<evidence type="ECO:0000313" key="10">
    <source>
        <dbReference type="Proteomes" id="UP000005444"/>
    </source>
</evidence>
<dbReference type="GO" id="GO:0005886">
    <property type="term" value="C:plasma membrane"/>
    <property type="evidence" value="ECO:0007669"/>
    <property type="project" value="UniProtKB-SubCell"/>
</dbReference>
<proteinExistence type="inferred from homology"/>
<feature type="transmembrane region" description="Helical" evidence="7">
    <location>
        <begin position="178"/>
        <end position="199"/>
    </location>
</feature>
<name>G8PBE4_PEDCP</name>
<keyword evidence="6 7" id="KW-0472">Membrane</keyword>
<dbReference type="Pfam" id="PF09335">
    <property type="entry name" value="VTT_dom"/>
    <property type="match status" value="1"/>
</dbReference>
<evidence type="ECO:0000256" key="3">
    <source>
        <dbReference type="ARBA" id="ARBA00022475"/>
    </source>
</evidence>
<keyword evidence="4 7" id="KW-0812">Transmembrane</keyword>
<evidence type="ECO:0000256" key="7">
    <source>
        <dbReference type="SAM" id="Phobius"/>
    </source>
</evidence>
<dbReference type="PANTHER" id="PTHR42709:SF6">
    <property type="entry name" value="UNDECAPRENYL PHOSPHATE TRANSPORTER A"/>
    <property type="match status" value="1"/>
</dbReference>
<keyword evidence="10" id="KW-1185">Reference proteome</keyword>
<gene>
    <name evidence="9" type="ordered locus">PECL_1716</name>
</gene>
<reference evidence="9 10" key="1">
    <citation type="journal article" date="2012" name="J. Bacteriol.">
        <title>Complete Genome Sequence of the Beer Spoilage Organism Pediococcus claussenii ATCC BAA-344T.</title>
        <authorList>
            <person name="Pittet V."/>
            <person name="Abegunde T."/>
            <person name="Marfleet T."/>
            <person name="Haakensen M."/>
            <person name="Morrow K."/>
            <person name="Jayaprakash T."/>
            <person name="Schroeder K."/>
            <person name="Trost B."/>
            <person name="Byrns S."/>
            <person name="Bergsveinson J."/>
            <person name="Kusalik A."/>
            <person name="Ziola B."/>
        </authorList>
    </citation>
    <scope>NUCLEOTIDE SEQUENCE [LARGE SCALE GENOMIC DNA]</scope>
    <source>
        <strain evidence="9 10">ATCC BAA-344</strain>
    </source>
</reference>
<evidence type="ECO:0000256" key="1">
    <source>
        <dbReference type="ARBA" id="ARBA00004651"/>
    </source>
</evidence>
<keyword evidence="3" id="KW-1003">Cell membrane</keyword>
<evidence type="ECO:0000256" key="6">
    <source>
        <dbReference type="ARBA" id="ARBA00023136"/>
    </source>
</evidence>
<organism evidence="9 10">
    <name type="scientific">Pediococcus claussenii (strain ATCC BAA-344 / DSM 14800 / JCM 18046 / KCTC 3811 / LMG 21948 / P06)</name>
    <dbReference type="NCBI Taxonomy" id="701521"/>
    <lineage>
        <taxon>Bacteria</taxon>
        <taxon>Bacillati</taxon>
        <taxon>Bacillota</taxon>
        <taxon>Bacilli</taxon>
        <taxon>Lactobacillales</taxon>
        <taxon>Lactobacillaceae</taxon>
        <taxon>Pediococcus</taxon>
    </lineage>
</organism>
<dbReference type="InterPro" id="IPR051311">
    <property type="entry name" value="DedA_domain"/>
</dbReference>
<feature type="transmembrane region" description="Helical" evidence="7">
    <location>
        <begin position="143"/>
        <end position="166"/>
    </location>
</feature>
<feature type="domain" description="VTT" evidence="8">
    <location>
        <begin position="32"/>
        <end position="163"/>
    </location>
</feature>
<dbReference type="InterPro" id="IPR032816">
    <property type="entry name" value="VTT_dom"/>
</dbReference>
<dbReference type="AlphaFoldDB" id="G8PBE4"/>
<dbReference type="EMBL" id="CP003137">
    <property type="protein sequence ID" value="AEV95933.1"/>
    <property type="molecule type" value="Genomic_DNA"/>
</dbReference>
<evidence type="ECO:0000256" key="4">
    <source>
        <dbReference type="ARBA" id="ARBA00022692"/>
    </source>
</evidence>
<dbReference type="KEGG" id="pce:PECL_1716"/>
<evidence type="ECO:0000259" key="8">
    <source>
        <dbReference type="Pfam" id="PF09335"/>
    </source>
</evidence>
<evidence type="ECO:0000256" key="5">
    <source>
        <dbReference type="ARBA" id="ARBA00022989"/>
    </source>
</evidence>